<proteinExistence type="predicted"/>
<keyword evidence="2" id="KW-1003">Cell membrane</keyword>
<dbReference type="GO" id="GO:0004713">
    <property type="term" value="F:protein tyrosine kinase activity"/>
    <property type="evidence" value="ECO:0007669"/>
    <property type="project" value="TreeGrafter"/>
</dbReference>
<dbReference type="InterPro" id="IPR003856">
    <property type="entry name" value="LPS_length_determ_N"/>
</dbReference>
<dbReference type="InterPro" id="IPR050445">
    <property type="entry name" value="Bact_polysacc_biosynth/exp"/>
</dbReference>
<sequence>MMQHSDTNKLEPRASNLEPRTSNLEAGSNLEPRTSNLEPAPTLFDYLALFVKRWRLIAGITLVATIISIIVVLLIPGIYTAKAMILPREDDKGVMGAMMAQLGGLGGVAGIAGGGLGGATKAGLYVTMLKSETVKDPIIDRFKLKDLYEAKFRSDVYTALDKNVIVTAGKKDGVITIAVDDKNPKRAADLANAYVDELGKLAARLNMTSAGKDRGYLEERLAAARVDLAKAEDALKAFQAKNKAVSVTDQAKATIEGVAQLRAQLAAQEVQLATFRRQFTESSQEVKTAKSTAANLQAQIVKLEGNGEGSSSIPSVGSMPQLGQEYLRLMREFRIQETLVELLAKQYEVAKLSEVKDVSPFHVLQNAKVPERRSKPVRRKIVTIVFLAALAGSCALVLALDNFQKLRTGINSQGSQ</sequence>
<feature type="region of interest" description="Disordered" evidence="7">
    <location>
        <begin position="1"/>
        <end position="33"/>
    </location>
</feature>
<keyword evidence="5 8" id="KW-0472">Membrane</keyword>
<accession>A5G614</accession>
<evidence type="ECO:0000313" key="10">
    <source>
        <dbReference type="EMBL" id="ABQ27232.1"/>
    </source>
</evidence>
<reference evidence="10 11" key="1">
    <citation type="submission" date="2007-05" db="EMBL/GenBank/DDBJ databases">
        <title>Complete sequence of Geobacter uraniireducens Rf4.</title>
        <authorList>
            <consortium name="US DOE Joint Genome Institute"/>
            <person name="Copeland A."/>
            <person name="Lucas S."/>
            <person name="Lapidus A."/>
            <person name="Barry K."/>
            <person name="Detter J.C."/>
            <person name="Glavina del Rio T."/>
            <person name="Hammon N."/>
            <person name="Israni S."/>
            <person name="Dalin E."/>
            <person name="Tice H."/>
            <person name="Pitluck S."/>
            <person name="Chertkov O."/>
            <person name="Brettin T."/>
            <person name="Bruce D."/>
            <person name="Han C."/>
            <person name="Schmutz J."/>
            <person name="Larimer F."/>
            <person name="Land M."/>
            <person name="Hauser L."/>
            <person name="Kyrpides N."/>
            <person name="Mikhailova N."/>
            <person name="Shelobolina E."/>
            <person name="Aklujkar M."/>
            <person name="Lovley D."/>
            <person name="Richardson P."/>
        </authorList>
    </citation>
    <scope>NUCLEOTIDE SEQUENCE [LARGE SCALE GENOMIC DNA]</scope>
    <source>
        <strain evidence="10 11">Rf4</strain>
    </source>
</reference>
<evidence type="ECO:0000256" key="7">
    <source>
        <dbReference type="SAM" id="MobiDB-lite"/>
    </source>
</evidence>
<dbReference type="STRING" id="351605.Gura_3061"/>
<name>A5G614_GEOUR</name>
<evidence type="ECO:0000256" key="6">
    <source>
        <dbReference type="SAM" id="Coils"/>
    </source>
</evidence>
<dbReference type="HOGENOM" id="CLU_051175_1_0_7"/>
<protein>
    <submittedName>
        <fullName evidence="10">Lipopolysaccharide biosynthesis protein</fullName>
    </submittedName>
</protein>
<gene>
    <name evidence="10" type="ordered locus">Gura_3061</name>
</gene>
<evidence type="ECO:0000256" key="1">
    <source>
        <dbReference type="ARBA" id="ARBA00004651"/>
    </source>
</evidence>
<organism evidence="10 11">
    <name type="scientific">Geotalea uraniireducens (strain Rf4)</name>
    <name type="common">Geobacter uraniireducens</name>
    <dbReference type="NCBI Taxonomy" id="351605"/>
    <lineage>
        <taxon>Bacteria</taxon>
        <taxon>Pseudomonadati</taxon>
        <taxon>Thermodesulfobacteriota</taxon>
        <taxon>Desulfuromonadia</taxon>
        <taxon>Geobacterales</taxon>
        <taxon>Geobacteraceae</taxon>
        <taxon>Geotalea</taxon>
    </lineage>
</organism>
<keyword evidence="4 8" id="KW-1133">Transmembrane helix</keyword>
<dbReference type="GO" id="GO:0005886">
    <property type="term" value="C:plasma membrane"/>
    <property type="evidence" value="ECO:0007669"/>
    <property type="project" value="UniProtKB-SubCell"/>
</dbReference>
<evidence type="ECO:0000313" key="11">
    <source>
        <dbReference type="Proteomes" id="UP000006695"/>
    </source>
</evidence>
<dbReference type="Pfam" id="PF02706">
    <property type="entry name" value="Wzz"/>
    <property type="match status" value="1"/>
</dbReference>
<feature type="transmembrane region" description="Helical" evidence="8">
    <location>
        <begin position="381"/>
        <end position="400"/>
    </location>
</feature>
<evidence type="ECO:0000256" key="3">
    <source>
        <dbReference type="ARBA" id="ARBA00022692"/>
    </source>
</evidence>
<dbReference type="RefSeq" id="WP_011939899.1">
    <property type="nucleotide sequence ID" value="NC_009483.1"/>
</dbReference>
<dbReference type="KEGG" id="gur:Gura_3061"/>
<feature type="compositionally biased region" description="Basic and acidic residues" evidence="7">
    <location>
        <begin position="1"/>
        <end position="12"/>
    </location>
</feature>
<feature type="transmembrane region" description="Helical" evidence="8">
    <location>
        <begin position="99"/>
        <end position="120"/>
    </location>
</feature>
<keyword evidence="6" id="KW-0175">Coiled coil</keyword>
<evidence type="ECO:0000256" key="5">
    <source>
        <dbReference type="ARBA" id="ARBA00023136"/>
    </source>
</evidence>
<feature type="transmembrane region" description="Helical" evidence="8">
    <location>
        <begin position="56"/>
        <end position="79"/>
    </location>
</feature>
<feature type="compositionally biased region" description="Polar residues" evidence="7">
    <location>
        <begin position="18"/>
        <end position="33"/>
    </location>
</feature>
<evidence type="ECO:0000256" key="2">
    <source>
        <dbReference type="ARBA" id="ARBA00022475"/>
    </source>
</evidence>
<evidence type="ECO:0000256" key="4">
    <source>
        <dbReference type="ARBA" id="ARBA00022989"/>
    </source>
</evidence>
<dbReference type="EMBL" id="CP000698">
    <property type="protein sequence ID" value="ABQ27232.1"/>
    <property type="molecule type" value="Genomic_DNA"/>
</dbReference>
<feature type="coiled-coil region" evidence="6">
    <location>
        <begin position="221"/>
        <end position="306"/>
    </location>
</feature>
<dbReference type="PANTHER" id="PTHR32309">
    <property type="entry name" value="TYROSINE-PROTEIN KINASE"/>
    <property type="match status" value="1"/>
</dbReference>
<dbReference type="AlphaFoldDB" id="A5G614"/>
<keyword evidence="11" id="KW-1185">Reference proteome</keyword>
<evidence type="ECO:0000256" key="8">
    <source>
        <dbReference type="SAM" id="Phobius"/>
    </source>
</evidence>
<feature type="domain" description="Polysaccharide chain length determinant N-terminal" evidence="9">
    <location>
        <begin position="43"/>
        <end position="138"/>
    </location>
</feature>
<dbReference type="PANTHER" id="PTHR32309:SF13">
    <property type="entry name" value="FERRIC ENTEROBACTIN TRANSPORT PROTEIN FEPE"/>
    <property type="match status" value="1"/>
</dbReference>
<keyword evidence="3 8" id="KW-0812">Transmembrane</keyword>
<evidence type="ECO:0000259" key="9">
    <source>
        <dbReference type="Pfam" id="PF02706"/>
    </source>
</evidence>
<dbReference type="Proteomes" id="UP000006695">
    <property type="component" value="Chromosome"/>
</dbReference>
<comment type="subcellular location">
    <subcellularLocation>
        <location evidence="1">Cell membrane</location>
        <topology evidence="1">Multi-pass membrane protein</topology>
    </subcellularLocation>
</comment>